<evidence type="ECO:0000256" key="7">
    <source>
        <dbReference type="SAM" id="MobiDB-lite"/>
    </source>
</evidence>
<dbReference type="InterPro" id="IPR050743">
    <property type="entry name" value="2-oxoacid_DH_E2_comp"/>
</dbReference>
<dbReference type="InterPro" id="IPR011053">
    <property type="entry name" value="Single_hybrid_motif"/>
</dbReference>
<evidence type="ECO:0000259" key="8">
    <source>
        <dbReference type="PROSITE" id="PS50968"/>
    </source>
</evidence>
<evidence type="ECO:0000256" key="5">
    <source>
        <dbReference type="ARBA" id="ARBA00023315"/>
    </source>
</evidence>
<dbReference type="CDD" id="cd06849">
    <property type="entry name" value="lipoyl_domain"/>
    <property type="match status" value="1"/>
</dbReference>
<evidence type="ECO:0000256" key="6">
    <source>
        <dbReference type="RuleBase" id="RU003423"/>
    </source>
</evidence>
<dbReference type="Gene3D" id="3.30.559.10">
    <property type="entry name" value="Chloramphenicol acetyltransferase-like domain"/>
    <property type="match status" value="1"/>
</dbReference>
<dbReference type="PANTHER" id="PTHR43178">
    <property type="entry name" value="DIHYDROLIPOAMIDE ACETYLTRANSFERASE COMPONENT OF PYRUVATE DEHYDROGENASE COMPLEX"/>
    <property type="match status" value="1"/>
</dbReference>
<comment type="cofactor">
    <cofactor evidence="1 6">
        <name>(R)-lipoate</name>
        <dbReference type="ChEBI" id="CHEBI:83088"/>
    </cofactor>
</comment>
<dbReference type="GO" id="GO:0005737">
    <property type="term" value="C:cytoplasm"/>
    <property type="evidence" value="ECO:0007669"/>
    <property type="project" value="TreeGrafter"/>
</dbReference>
<dbReference type="Gene3D" id="4.10.320.10">
    <property type="entry name" value="E3-binding domain"/>
    <property type="match status" value="1"/>
</dbReference>
<feature type="compositionally biased region" description="Gly residues" evidence="7">
    <location>
        <begin position="126"/>
        <end position="139"/>
    </location>
</feature>
<evidence type="ECO:0000256" key="1">
    <source>
        <dbReference type="ARBA" id="ARBA00001938"/>
    </source>
</evidence>
<feature type="region of interest" description="Disordered" evidence="7">
    <location>
        <begin position="240"/>
        <end position="294"/>
    </location>
</feature>
<reference evidence="10 11" key="1">
    <citation type="journal article" date="2014" name="Int. J. Syst. Evol. Microbiol.">
        <title>Streptomyces hoynatensis sp. nov., isolated from deep marine sediment.</title>
        <authorList>
            <person name="Veyisoglu A."/>
            <person name="Sahin N."/>
        </authorList>
    </citation>
    <scope>NUCLEOTIDE SEQUENCE [LARGE SCALE GENOMIC DNA]</scope>
    <source>
        <strain evidence="10 11">KCTC 29097</strain>
    </source>
</reference>
<feature type="compositionally biased region" description="Basic and acidic residues" evidence="7">
    <location>
        <begin position="240"/>
        <end position="265"/>
    </location>
</feature>
<dbReference type="InterPro" id="IPR000089">
    <property type="entry name" value="Biotin_lipoyl"/>
</dbReference>
<dbReference type="InterPro" id="IPR036625">
    <property type="entry name" value="E3-bd_dom_sf"/>
</dbReference>
<feature type="compositionally biased region" description="Low complexity" evidence="7">
    <location>
        <begin position="109"/>
        <end position="125"/>
    </location>
</feature>
<dbReference type="PANTHER" id="PTHR43178:SF5">
    <property type="entry name" value="LIPOAMIDE ACYLTRANSFERASE COMPONENT OF BRANCHED-CHAIN ALPHA-KETO ACID DEHYDROGENASE COMPLEX, MITOCHONDRIAL"/>
    <property type="match status" value="1"/>
</dbReference>
<feature type="compositionally biased region" description="Basic and acidic residues" evidence="7">
    <location>
        <begin position="280"/>
        <end position="291"/>
    </location>
</feature>
<dbReference type="SUPFAM" id="SSF47005">
    <property type="entry name" value="Peripheral subunit-binding domain of 2-oxo acid dehydrogenase complex"/>
    <property type="match status" value="1"/>
</dbReference>
<proteinExistence type="inferred from homology"/>
<dbReference type="InterPro" id="IPR023213">
    <property type="entry name" value="CAT-like_dom_sf"/>
</dbReference>
<sequence>MREEREATAGGPRPGGRDGAGAGETAGGVAEFRLPDLGEGLTGAEIVRWLVEVGDRVAVDQPVVEVETAKAQVEVPTPYAGTVAERFGAPGEEVEVGAPLIRVTAAARPHGAAAVPDPRPGSLEPGPGGGSGSGGGGGPESDPGSGPVLVGYGTRGPAAPARPTPAAARGPAAGKPAAGAPAAGGRAPGAGRADGEPRVAVVSPLVRRLAREAGLDLRHIAGSGPGGLILRADVEAAREAARGAAHEPGRDAARETARGPGRETARAGAPGAAPGAAGEAVRDSRDGETRVPLRGVRGAAAEKLTRAHAEIPAATCWLDADATGLLAARESTGLPLLALLARITLAALARHPELNATVDTAARVLVRHPHVHLGLAAQTERGLLVPVLREADTLSLPRLAEETRRLTRAARGGGLGPAELTGSTFTLNNYGNLGVDGSAPLLNHPEAGMLGVGRIAAKPWAHQGQLALRQVVQLTLTFDHRALDGAQAAAFLRAVAERVEQPLLLLGDF</sequence>
<evidence type="ECO:0000313" key="10">
    <source>
        <dbReference type="EMBL" id="RKN43155.1"/>
    </source>
</evidence>
<evidence type="ECO:0000256" key="3">
    <source>
        <dbReference type="ARBA" id="ARBA00022679"/>
    </source>
</evidence>
<evidence type="ECO:0000256" key="2">
    <source>
        <dbReference type="ARBA" id="ARBA00007317"/>
    </source>
</evidence>
<name>A0A3A9Z4G9_9ACTN</name>
<dbReference type="InterPro" id="IPR001078">
    <property type="entry name" value="2-oxoacid_DH_actylTfrase"/>
</dbReference>
<dbReference type="Proteomes" id="UP000272474">
    <property type="component" value="Unassembled WGS sequence"/>
</dbReference>
<protein>
    <recommendedName>
        <fullName evidence="6">Dihydrolipoamide acetyltransferase component of pyruvate dehydrogenase complex</fullName>
        <ecNumber evidence="6">2.3.1.-</ecNumber>
    </recommendedName>
</protein>
<feature type="region of interest" description="Disordered" evidence="7">
    <location>
        <begin position="1"/>
        <end position="27"/>
    </location>
</feature>
<feature type="compositionally biased region" description="Low complexity" evidence="7">
    <location>
        <begin position="266"/>
        <end position="279"/>
    </location>
</feature>
<feature type="domain" description="Lipoyl-binding" evidence="8">
    <location>
        <begin position="29"/>
        <end position="104"/>
    </location>
</feature>
<dbReference type="Pfam" id="PF02817">
    <property type="entry name" value="E3_binding"/>
    <property type="match status" value="1"/>
</dbReference>
<keyword evidence="5 6" id="KW-0012">Acyltransferase</keyword>
<evidence type="ECO:0000256" key="4">
    <source>
        <dbReference type="ARBA" id="ARBA00022823"/>
    </source>
</evidence>
<comment type="similarity">
    <text evidence="2 6">Belongs to the 2-oxoacid dehydrogenase family.</text>
</comment>
<keyword evidence="11" id="KW-1185">Reference proteome</keyword>
<evidence type="ECO:0000313" key="11">
    <source>
        <dbReference type="Proteomes" id="UP000272474"/>
    </source>
</evidence>
<feature type="domain" description="Peripheral subunit-binding (PSBD)" evidence="9">
    <location>
        <begin position="201"/>
        <end position="238"/>
    </location>
</feature>
<dbReference type="PROSITE" id="PS50968">
    <property type="entry name" value="BIOTINYL_LIPOYL"/>
    <property type="match status" value="1"/>
</dbReference>
<dbReference type="PROSITE" id="PS51826">
    <property type="entry name" value="PSBD"/>
    <property type="match status" value="1"/>
</dbReference>
<dbReference type="SUPFAM" id="SSF52777">
    <property type="entry name" value="CoA-dependent acyltransferases"/>
    <property type="match status" value="1"/>
</dbReference>
<evidence type="ECO:0000259" key="9">
    <source>
        <dbReference type="PROSITE" id="PS51826"/>
    </source>
</evidence>
<dbReference type="RefSeq" id="WP_120678692.1">
    <property type="nucleotide sequence ID" value="NZ_RBAL01000005.1"/>
</dbReference>
<dbReference type="EMBL" id="RBAL01000005">
    <property type="protein sequence ID" value="RKN43155.1"/>
    <property type="molecule type" value="Genomic_DNA"/>
</dbReference>
<dbReference type="Pfam" id="PF00364">
    <property type="entry name" value="Biotin_lipoyl"/>
    <property type="match status" value="1"/>
</dbReference>
<keyword evidence="4 6" id="KW-0450">Lipoyl</keyword>
<accession>A0A3A9Z4G9</accession>
<dbReference type="InterPro" id="IPR004167">
    <property type="entry name" value="PSBD"/>
</dbReference>
<dbReference type="Pfam" id="PF00198">
    <property type="entry name" value="2-oxoacid_dh"/>
    <property type="match status" value="1"/>
</dbReference>
<organism evidence="10 11">
    <name type="scientific">Streptomyces hoynatensis</name>
    <dbReference type="NCBI Taxonomy" id="1141874"/>
    <lineage>
        <taxon>Bacteria</taxon>
        <taxon>Bacillati</taxon>
        <taxon>Actinomycetota</taxon>
        <taxon>Actinomycetes</taxon>
        <taxon>Kitasatosporales</taxon>
        <taxon>Streptomycetaceae</taxon>
        <taxon>Streptomyces</taxon>
    </lineage>
</organism>
<dbReference type="AlphaFoldDB" id="A0A3A9Z4G9"/>
<dbReference type="GO" id="GO:0031405">
    <property type="term" value="F:lipoic acid binding"/>
    <property type="evidence" value="ECO:0007669"/>
    <property type="project" value="TreeGrafter"/>
</dbReference>
<dbReference type="PROSITE" id="PS00189">
    <property type="entry name" value="LIPOYL"/>
    <property type="match status" value="1"/>
</dbReference>
<dbReference type="GO" id="GO:0016407">
    <property type="term" value="F:acetyltransferase activity"/>
    <property type="evidence" value="ECO:0007669"/>
    <property type="project" value="TreeGrafter"/>
</dbReference>
<feature type="compositionally biased region" description="Low complexity" evidence="7">
    <location>
        <begin position="155"/>
        <end position="191"/>
    </location>
</feature>
<dbReference type="InterPro" id="IPR003016">
    <property type="entry name" value="2-oxoA_DH_lipoyl-BS"/>
</dbReference>
<dbReference type="EC" id="2.3.1.-" evidence="6"/>
<gene>
    <name evidence="10" type="ORF">D7294_11770</name>
</gene>
<feature type="region of interest" description="Disordered" evidence="7">
    <location>
        <begin position="109"/>
        <end position="196"/>
    </location>
</feature>
<feature type="compositionally biased region" description="Gly residues" evidence="7">
    <location>
        <begin position="12"/>
        <end position="26"/>
    </location>
</feature>
<dbReference type="Gene3D" id="2.40.50.100">
    <property type="match status" value="1"/>
</dbReference>
<dbReference type="SUPFAM" id="SSF51230">
    <property type="entry name" value="Single hybrid motif"/>
    <property type="match status" value="1"/>
</dbReference>
<keyword evidence="3 6" id="KW-0808">Transferase</keyword>
<dbReference type="OrthoDB" id="9805770at2"/>
<comment type="caution">
    <text evidence="10">The sequence shown here is derived from an EMBL/GenBank/DDBJ whole genome shotgun (WGS) entry which is preliminary data.</text>
</comment>